<comment type="similarity">
    <text evidence="1">Belongs to the PPR family. P subfamily.</text>
</comment>
<reference evidence="4 5" key="1">
    <citation type="journal article" date="2022" name="Nat. Plants">
        <title>Genomes of leafy and leafless Platanthera orchids illuminate the evolution of mycoheterotrophy.</title>
        <authorList>
            <person name="Li M.H."/>
            <person name="Liu K.W."/>
            <person name="Li Z."/>
            <person name="Lu H.C."/>
            <person name="Ye Q.L."/>
            <person name="Zhang D."/>
            <person name="Wang J.Y."/>
            <person name="Li Y.F."/>
            <person name="Zhong Z.M."/>
            <person name="Liu X."/>
            <person name="Yu X."/>
            <person name="Liu D.K."/>
            <person name="Tu X.D."/>
            <person name="Liu B."/>
            <person name="Hao Y."/>
            <person name="Liao X.Y."/>
            <person name="Jiang Y.T."/>
            <person name="Sun W.H."/>
            <person name="Chen J."/>
            <person name="Chen Y.Q."/>
            <person name="Ai Y."/>
            <person name="Zhai J.W."/>
            <person name="Wu S.S."/>
            <person name="Zhou Z."/>
            <person name="Hsiao Y.Y."/>
            <person name="Wu W.L."/>
            <person name="Chen Y.Y."/>
            <person name="Lin Y.F."/>
            <person name="Hsu J.L."/>
            <person name="Li C.Y."/>
            <person name="Wang Z.W."/>
            <person name="Zhao X."/>
            <person name="Zhong W.Y."/>
            <person name="Ma X.K."/>
            <person name="Ma L."/>
            <person name="Huang J."/>
            <person name="Chen G.Z."/>
            <person name="Huang M.Z."/>
            <person name="Huang L."/>
            <person name="Peng D.H."/>
            <person name="Luo Y.B."/>
            <person name="Zou S.Q."/>
            <person name="Chen S.P."/>
            <person name="Lan S."/>
            <person name="Tsai W.C."/>
            <person name="Van de Peer Y."/>
            <person name="Liu Z.J."/>
        </authorList>
    </citation>
    <scope>NUCLEOTIDE SEQUENCE [LARGE SCALE GENOMIC DNA]</scope>
    <source>
        <strain evidence="4">Lor288</strain>
    </source>
</reference>
<dbReference type="InterPro" id="IPR011990">
    <property type="entry name" value="TPR-like_helical_dom_sf"/>
</dbReference>
<evidence type="ECO:0000313" key="4">
    <source>
        <dbReference type="EMBL" id="KAK8941607.1"/>
    </source>
</evidence>
<evidence type="ECO:0008006" key="6">
    <source>
        <dbReference type="Google" id="ProtNLM"/>
    </source>
</evidence>
<proteinExistence type="inferred from homology"/>
<protein>
    <recommendedName>
        <fullName evidence="6">Pentatricopeptide repeat-containing protein</fullName>
    </recommendedName>
</protein>
<keyword evidence="5" id="KW-1185">Reference proteome</keyword>
<dbReference type="PANTHER" id="PTHR46128:SF301">
    <property type="entry name" value="BNAA01G32380D PROTEIN"/>
    <property type="match status" value="1"/>
</dbReference>
<organism evidence="4 5">
    <name type="scientific">Platanthera guangdongensis</name>
    <dbReference type="NCBI Taxonomy" id="2320717"/>
    <lineage>
        <taxon>Eukaryota</taxon>
        <taxon>Viridiplantae</taxon>
        <taxon>Streptophyta</taxon>
        <taxon>Embryophyta</taxon>
        <taxon>Tracheophyta</taxon>
        <taxon>Spermatophyta</taxon>
        <taxon>Magnoliopsida</taxon>
        <taxon>Liliopsida</taxon>
        <taxon>Asparagales</taxon>
        <taxon>Orchidaceae</taxon>
        <taxon>Orchidoideae</taxon>
        <taxon>Orchideae</taxon>
        <taxon>Orchidinae</taxon>
        <taxon>Platanthera</taxon>
    </lineage>
</organism>
<keyword evidence="2" id="KW-0677">Repeat</keyword>
<gene>
    <name evidence="4" type="ORF">KSP40_PGU010828</name>
</gene>
<accession>A0ABR2LHK6</accession>
<dbReference type="Pfam" id="PF12854">
    <property type="entry name" value="PPR_1"/>
    <property type="match status" value="1"/>
</dbReference>
<dbReference type="PANTHER" id="PTHR46128">
    <property type="entry name" value="MITOCHONDRIAL GROUP I INTRON SPLICING FACTOR CCM1"/>
    <property type="match status" value="1"/>
</dbReference>
<name>A0ABR2LHK6_9ASPA</name>
<comment type="caution">
    <text evidence="4">The sequence shown here is derived from an EMBL/GenBank/DDBJ whole genome shotgun (WGS) entry which is preliminary data.</text>
</comment>
<dbReference type="InterPro" id="IPR002885">
    <property type="entry name" value="PPR_rpt"/>
</dbReference>
<dbReference type="InterPro" id="IPR050872">
    <property type="entry name" value="PPR_P_subfamily"/>
</dbReference>
<evidence type="ECO:0000256" key="3">
    <source>
        <dbReference type="PROSITE-ProRule" id="PRU00708"/>
    </source>
</evidence>
<sequence>MARETLEFFAATLSSTKPPNPAACNLQFLRLFGPGAGVLALKLLPIFVSHGIRPHLPSLNSAVAFLCRLNQPHAAERLAASIPALGCTPDLVTFNSLIDGHCRSGDLRRASLSVTRLRCFGPLPDAITYNTMIVSLFKHQMPEFALAYLCLMWKSQLPDAVTYGILVDMFCKQGNPDSALAAMNDMRFSRKFSKSGYFHLFDRRALQEWSP</sequence>
<dbReference type="Pfam" id="PF13041">
    <property type="entry name" value="PPR_2"/>
    <property type="match status" value="1"/>
</dbReference>
<evidence type="ECO:0000313" key="5">
    <source>
        <dbReference type="Proteomes" id="UP001412067"/>
    </source>
</evidence>
<dbReference type="Proteomes" id="UP001412067">
    <property type="component" value="Unassembled WGS sequence"/>
</dbReference>
<feature type="repeat" description="PPR" evidence="3">
    <location>
        <begin position="90"/>
        <end position="124"/>
    </location>
</feature>
<dbReference type="NCBIfam" id="TIGR00756">
    <property type="entry name" value="PPR"/>
    <property type="match status" value="3"/>
</dbReference>
<dbReference type="PROSITE" id="PS51375">
    <property type="entry name" value="PPR"/>
    <property type="match status" value="2"/>
</dbReference>
<evidence type="ECO:0000256" key="1">
    <source>
        <dbReference type="ARBA" id="ARBA00007626"/>
    </source>
</evidence>
<dbReference type="EMBL" id="JBBWWR010000019">
    <property type="protein sequence ID" value="KAK8941607.1"/>
    <property type="molecule type" value="Genomic_DNA"/>
</dbReference>
<dbReference type="Gene3D" id="1.25.40.10">
    <property type="entry name" value="Tetratricopeptide repeat domain"/>
    <property type="match status" value="1"/>
</dbReference>
<feature type="repeat" description="PPR" evidence="3">
    <location>
        <begin position="159"/>
        <end position="189"/>
    </location>
</feature>
<evidence type="ECO:0000256" key="2">
    <source>
        <dbReference type="ARBA" id="ARBA00022737"/>
    </source>
</evidence>